<protein>
    <submittedName>
        <fullName evidence="5">AraC family transcriptional regulator</fullName>
    </submittedName>
</protein>
<dbReference type="SUPFAM" id="SSF46689">
    <property type="entry name" value="Homeodomain-like"/>
    <property type="match status" value="1"/>
</dbReference>
<dbReference type="SMART" id="SM00342">
    <property type="entry name" value="HTH_ARAC"/>
    <property type="match status" value="1"/>
</dbReference>
<feature type="domain" description="HTH araC/xylS-type" evidence="4">
    <location>
        <begin position="293"/>
        <end position="391"/>
    </location>
</feature>
<dbReference type="PANTHER" id="PTHR30146">
    <property type="entry name" value="LACI-RELATED TRANSCRIPTIONAL REPRESSOR"/>
    <property type="match status" value="1"/>
</dbReference>
<dbReference type="InterPro" id="IPR046335">
    <property type="entry name" value="LacI/GalR-like_sensor"/>
</dbReference>
<accession>A0A2S8GHQ5</accession>
<dbReference type="PROSITE" id="PS01124">
    <property type="entry name" value="HTH_ARAC_FAMILY_2"/>
    <property type="match status" value="1"/>
</dbReference>
<evidence type="ECO:0000256" key="3">
    <source>
        <dbReference type="ARBA" id="ARBA00023163"/>
    </source>
</evidence>
<dbReference type="Gene3D" id="1.10.10.60">
    <property type="entry name" value="Homeodomain-like"/>
    <property type="match status" value="1"/>
</dbReference>
<dbReference type="EMBL" id="PUHZ01000022">
    <property type="protein sequence ID" value="PQO43973.1"/>
    <property type="molecule type" value="Genomic_DNA"/>
</dbReference>
<keyword evidence="1" id="KW-0805">Transcription regulation</keyword>
<reference evidence="5 6" key="1">
    <citation type="submission" date="2018-02" db="EMBL/GenBank/DDBJ databases">
        <title>Comparative genomes isolates from brazilian mangrove.</title>
        <authorList>
            <person name="Araujo J.E."/>
            <person name="Taketani R.G."/>
            <person name="Silva M.C.P."/>
            <person name="Loureco M.V."/>
            <person name="Andreote F.D."/>
        </authorList>
    </citation>
    <scope>NUCLEOTIDE SEQUENCE [LARGE SCALE GENOMIC DNA]</scope>
    <source>
        <strain evidence="5 6">Nap-Phe MGV</strain>
    </source>
</reference>
<proteinExistence type="predicted"/>
<keyword evidence="3" id="KW-0804">Transcription</keyword>
<name>A0A2S8GHQ5_9BACT</name>
<evidence type="ECO:0000256" key="2">
    <source>
        <dbReference type="ARBA" id="ARBA00023125"/>
    </source>
</evidence>
<dbReference type="InterPro" id="IPR009057">
    <property type="entry name" value="Homeodomain-like_sf"/>
</dbReference>
<dbReference type="Pfam" id="PF12833">
    <property type="entry name" value="HTH_18"/>
    <property type="match status" value="1"/>
</dbReference>
<evidence type="ECO:0000259" key="4">
    <source>
        <dbReference type="PROSITE" id="PS01124"/>
    </source>
</evidence>
<dbReference type="InterPro" id="IPR028082">
    <property type="entry name" value="Peripla_BP_I"/>
</dbReference>
<dbReference type="CDD" id="cd01543">
    <property type="entry name" value="PBP1_XylR"/>
    <property type="match status" value="1"/>
</dbReference>
<gene>
    <name evidence="5" type="ORF">C5Y93_22525</name>
</gene>
<evidence type="ECO:0000256" key="1">
    <source>
        <dbReference type="ARBA" id="ARBA00023015"/>
    </source>
</evidence>
<evidence type="ECO:0000313" key="6">
    <source>
        <dbReference type="Proteomes" id="UP000237819"/>
    </source>
</evidence>
<dbReference type="PANTHER" id="PTHR30146:SF24">
    <property type="entry name" value="XYLOSE OPERON REGULATORY PROTEIN"/>
    <property type="match status" value="1"/>
</dbReference>
<dbReference type="RefSeq" id="WP_105337729.1">
    <property type="nucleotide sequence ID" value="NZ_PUHZ01000022.1"/>
</dbReference>
<dbReference type="Proteomes" id="UP000237819">
    <property type="component" value="Unassembled WGS sequence"/>
</dbReference>
<dbReference type="InterPro" id="IPR018062">
    <property type="entry name" value="HTH_AraC-typ_CS"/>
</dbReference>
<dbReference type="GO" id="GO:0000976">
    <property type="term" value="F:transcription cis-regulatory region binding"/>
    <property type="evidence" value="ECO:0007669"/>
    <property type="project" value="TreeGrafter"/>
</dbReference>
<sequence>MAAKTKSRDLTPTGGCNNSNQERSVLLALSWYYPEIHRGVAKFARDRQWHVTADLDDLVPRHWKGDGVIALIGGTVKLWRQLWRLNVPIVDLSESRPDIELPRVTVNNEEVGRMAARHFLDRGHRHFAFIHRWEMGVSRRRLAGFQDELKRNGHTCEVLSWQKEQGAREDSREQRHRWLTQRLAKLPRPLAAFVVRDIEGVEVIEACVSLKLAIPEQISVLGVDNMETICDCLRVPLSSVETNWERVGYEGAALLDAIMNGQPASKEPIYVPPAGVVERRSTDSLAVDHPGVAAALRFMRDYAHEPINMTDVVKHVAMSRSGLEKAFRENYPRSPMEELRKVRIANACRMLSESKLKIGVIARRTGFQTAHNLCRTFRQQIGISPNQYRAEHRREASS</sequence>
<keyword evidence="2" id="KW-0238">DNA-binding</keyword>
<dbReference type="AlphaFoldDB" id="A0A2S8GHQ5"/>
<dbReference type="SUPFAM" id="SSF53822">
    <property type="entry name" value="Periplasmic binding protein-like I"/>
    <property type="match status" value="1"/>
</dbReference>
<organism evidence="5 6">
    <name type="scientific">Blastopirellula marina</name>
    <dbReference type="NCBI Taxonomy" id="124"/>
    <lineage>
        <taxon>Bacteria</taxon>
        <taxon>Pseudomonadati</taxon>
        <taxon>Planctomycetota</taxon>
        <taxon>Planctomycetia</taxon>
        <taxon>Pirellulales</taxon>
        <taxon>Pirellulaceae</taxon>
        <taxon>Blastopirellula</taxon>
    </lineage>
</organism>
<dbReference type="Pfam" id="PF13377">
    <property type="entry name" value="Peripla_BP_3"/>
    <property type="match status" value="1"/>
</dbReference>
<comment type="caution">
    <text evidence="5">The sequence shown here is derived from an EMBL/GenBank/DDBJ whole genome shotgun (WGS) entry which is preliminary data.</text>
</comment>
<dbReference type="PROSITE" id="PS00041">
    <property type="entry name" value="HTH_ARAC_FAMILY_1"/>
    <property type="match status" value="1"/>
</dbReference>
<dbReference type="Gene3D" id="3.40.50.2300">
    <property type="match status" value="2"/>
</dbReference>
<dbReference type="InterPro" id="IPR018060">
    <property type="entry name" value="HTH_AraC"/>
</dbReference>
<evidence type="ECO:0000313" key="5">
    <source>
        <dbReference type="EMBL" id="PQO43973.1"/>
    </source>
</evidence>
<dbReference type="GO" id="GO:0003700">
    <property type="term" value="F:DNA-binding transcription factor activity"/>
    <property type="evidence" value="ECO:0007669"/>
    <property type="project" value="InterPro"/>
</dbReference>
<dbReference type="OrthoDB" id="9778008at2"/>